<dbReference type="InterPro" id="IPR036186">
    <property type="entry name" value="Serpin_sf"/>
</dbReference>
<evidence type="ECO:0000313" key="6">
    <source>
        <dbReference type="EMBL" id="CAL8109626.1"/>
    </source>
</evidence>
<name>A0ABP1QNP7_9HEXA</name>
<dbReference type="Proteomes" id="UP001642540">
    <property type="component" value="Unassembled WGS sequence"/>
</dbReference>
<dbReference type="PANTHER" id="PTHR11461">
    <property type="entry name" value="SERINE PROTEASE INHIBITOR, SERPIN"/>
    <property type="match status" value="1"/>
</dbReference>
<sequence length="419" mass="46895">MRNGNKNLYLKVFMVIVCINSAYTRRDIRGLELQSVAESENLFAEDIYQALIQPGQALSEGNVLLSPLSISIGLSMLREGASGKTEEEITKGLRINKDTSDDDLRKGYTELISSLKDDRNNGEEVRLQLANRIFVGLVYPIKESFLQTARSHFFADAEQVNFGDMEPAALTVNQWVQTATKNRIKDVVVPSMLTNQTAMILVNAIHFKGQWKFPFDPDHTSEQSFRTLSGREIPVKMMQLDRPRKLKYAKLPDLKSSAVALPYISQRYSFVIVLPDPEESLVDVEQYLKDGILAAIPSRMRSTSVDVRMPKLLLDSSIDLIASKSLENLGMESISTEFAEFGRLSEVDGLRITNVIHKAFLEVNEAGSEAAAASAFIAQARSLDIEPENAVKFIVDRPFIAYIYDSLTRSILFVARKVS</sequence>
<evidence type="ECO:0000256" key="3">
    <source>
        <dbReference type="ARBA" id="ARBA00022900"/>
    </source>
</evidence>
<comment type="similarity">
    <text evidence="1 4">Belongs to the serpin family.</text>
</comment>
<dbReference type="InterPro" id="IPR000215">
    <property type="entry name" value="Serpin_fam"/>
</dbReference>
<comment type="caution">
    <text evidence="6">The sequence shown here is derived from an EMBL/GenBank/DDBJ whole genome shotgun (WGS) entry which is preliminary data.</text>
</comment>
<feature type="domain" description="Serpin" evidence="5">
    <location>
        <begin position="45"/>
        <end position="419"/>
    </location>
</feature>
<proteinExistence type="inferred from homology"/>
<evidence type="ECO:0000313" key="7">
    <source>
        <dbReference type="Proteomes" id="UP001642540"/>
    </source>
</evidence>
<dbReference type="CDD" id="cd19601">
    <property type="entry name" value="serpin42Da-like"/>
    <property type="match status" value="1"/>
</dbReference>
<dbReference type="SUPFAM" id="SSF56574">
    <property type="entry name" value="Serpins"/>
    <property type="match status" value="1"/>
</dbReference>
<evidence type="ECO:0000256" key="2">
    <source>
        <dbReference type="ARBA" id="ARBA00022690"/>
    </source>
</evidence>
<gene>
    <name evidence="6" type="ORF">ODALV1_LOCUS13539</name>
</gene>
<keyword evidence="3" id="KW-0722">Serine protease inhibitor</keyword>
<evidence type="ECO:0000256" key="1">
    <source>
        <dbReference type="ARBA" id="ARBA00009500"/>
    </source>
</evidence>
<keyword evidence="7" id="KW-1185">Reference proteome</keyword>
<dbReference type="Pfam" id="PF00079">
    <property type="entry name" value="Serpin"/>
    <property type="match status" value="1"/>
</dbReference>
<reference evidence="6 7" key="1">
    <citation type="submission" date="2024-08" db="EMBL/GenBank/DDBJ databases">
        <authorList>
            <person name="Cucini C."/>
            <person name="Frati F."/>
        </authorList>
    </citation>
    <scope>NUCLEOTIDE SEQUENCE [LARGE SCALE GENOMIC DNA]</scope>
</reference>
<evidence type="ECO:0000259" key="5">
    <source>
        <dbReference type="SMART" id="SM00093"/>
    </source>
</evidence>
<dbReference type="PANTHER" id="PTHR11461:SF211">
    <property type="entry name" value="GH10112P-RELATED"/>
    <property type="match status" value="1"/>
</dbReference>
<dbReference type="SMART" id="SM00093">
    <property type="entry name" value="SERPIN"/>
    <property type="match status" value="1"/>
</dbReference>
<protein>
    <recommendedName>
        <fullName evidence="5">Serpin domain-containing protein</fullName>
    </recommendedName>
</protein>
<dbReference type="InterPro" id="IPR042178">
    <property type="entry name" value="Serpin_sf_1"/>
</dbReference>
<dbReference type="InterPro" id="IPR023796">
    <property type="entry name" value="Serpin_dom"/>
</dbReference>
<keyword evidence="2" id="KW-0646">Protease inhibitor</keyword>
<dbReference type="InterPro" id="IPR042185">
    <property type="entry name" value="Serpin_sf_2"/>
</dbReference>
<dbReference type="EMBL" id="CAXLJM020000041">
    <property type="protein sequence ID" value="CAL8109626.1"/>
    <property type="molecule type" value="Genomic_DNA"/>
</dbReference>
<organism evidence="6 7">
    <name type="scientific">Orchesella dallaii</name>
    <dbReference type="NCBI Taxonomy" id="48710"/>
    <lineage>
        <taxon>Eukaryota</taxon>
        <taxon>Metazoa</taxon>
        <taxon>Ecdysozoa</taxon>
        <taxon>Arthropoda</taxon>
        <taxon>Hexapoda</taxon>
        <taxon>Collembola</taxon>
        <taxon>Entomobryomorpha</taxon>
        <taxon>Entomobryoidea</taxon>
        <taxon>Orchesellidae</taxon>
        <taxon>Orchesellinae</taxon>
        <taxon>Orchesella</taxon>
    </lineage>
</organism>
<dbReference type="Gene3D" id="2.30.39.10">
    <property type="entry name" value="Alpha-1-antitrypsin, domain 1"/>
    <property type="match status" value="1"/>
</dbReference>
<evidence type="ECO:0000256" key="4">
    <source>
        <dbReference type="RuleBase" id="RU000411"/>
    </source>
</evidence>
<dbReference type="Gene3D" id="3.30.497.10">
    <property type="entry name" value="Antithrombin, subunit I, domain 2"/>
    <property type="match status" value="1"/>
</dbReference>
<accession>A0ABP1QNP7</accession>